<dbReference type="InterPro" id="IPR021080">
    <property type="entry name" value="Minor_capsid_protein"/>
</dbReference>
<name>A0A8S5P1E8_9CAUD</name>
<evidence type="ECO:0000313" key="1">
    <source>
        <dbReference type="EMBL" id="DAE00456.1"/>
    </source>
</evidence>
<accession>A0A8S5P1E8</accession>
<dbReference type="EMBL" id="BK015302">
    <property type="protein sequence ID" value="DAE00456.1"/>
    <property type="molecule type" value="Genomic_DNA"/>
</dbReference>
<proteinExistence type="predicted"/>
<sequence length="127" mass="13820">MKMRVVDVDVERCKDKVSNAVEAALGIVAENVLADCKTYVPYDSGALQGSGTTRQTGSAAYVEWGAGKAAEYARIQYYSTHNHNTLQNALHAPNACDHWYDRCAGVRGNAWQQMLAKVLGEKVGGAW</sequence>
<organism evidence="1">
    <name type="scientific">Siphoviridae sp. ctKUC4</name>
    <dbReference type="NCBI Taxonomy" id="2825442"/>
    <lineage>
        <taxon>Viruses</taxon>
        <taxon>Duplodnaviria</taxon>
        <taxon>Heunggongvirae</taxon>
        <taxon>Uroviricota</taxon>
        <taxon>Caudoviricetes</taxon>
    </lineage>
</organism>
<dbReference type="Pfam" id="PF11114">
    <property type="entry name" value="Minor_capsid_2"/>
    <property type="match status" value="1"/>
</dbReference>
<reference evidence="1" key="1">
    <citation type="journal article" date="2021" name="Proc. Natl. Acad. Sci. U.S.A.">
        <title>A Catalog of Tens of Thousands of Viruses from Human Metagenomes Reveals Hidden Associations with Chronic Diseases.</title>
        <authorList>
            <person name="Tisza M.J."/>
            <person name="Buck C.B."/>
        </authorList>
    </citation>
    <scope>NUCLEOTIDE SEQUENCE</scope>
    <source>
        <strain evidence="1">CtKUC4</strain>
    </source>
</reference>
<protein>
    <submittedName>
        <fullName evidence="1">Minor capsid protein</fullName>
    </submittedName>
</protein>